<feature type="chain" id="PRO_5018228537" description="Tat pathway signal sequence domain protein" evidence="1">
    <location>
        <begin position="24"/>
        <end position="149"/>
    </location>
</feature>
<comment type="caution">
    <text evidence="2">The sequence shown here is derived from an EMBL/GenBank/DDBJ whole genome shotgun (WGS) entry which is preliminary data.</text>
</comment>
<dbReference type="RefSeq" id="WP_121645217.1">
    <property type="nucleotide sequence ID" value="NZ_RCWN01000001.1"/>
</dbReference>
<evidence type="ECO:0000256" key="1">
    <source>
        <dbReference type="SAM" id="SignalP"/>
    </source>
</evidence>
<sequence>MRWGYLLTAAVASVGVFSAGAIAQEAKPATAEQKSLTLELNSVSSQANNSCRMTFVAHNGIEADLESAGFEVVLFDKKGLVNRMTVFDFGALPNGKTLVKRFDLPETDCADLSRVLVNGVARCEGAGIDSKNCANAIATRNKTDLTFGS</sequence>
<accession>A0A3L7JF92</accession>
<keyword evidence="3" id="KW-1185">Reference proteome</keyword>
<feature type="signal peptide" evidence="1">
    <location>
        <begin position="1"/>
        <end position="23"/>
    </location>
</feature>
<reference evidence="2 3" key="1">
    <citation type="submission" date="2018-10" db="EMBL/GenBank/DDBJ databases">
        <title>Notoacmeibacter sp. M2BS9Y-3-1, whole genome shotgun sequence.</title>
        <authorList>
            <person name="Tuo L."/>
        </authorList>
    </citation>
    <scope>NUCLEOTIDE SEQUENCE [LARGE SCALE GENOMIC DNA]</scope>
    <source>
        <strain evidence="2 3">M2BS9Y-3-1</strain>
    </source>
</reference>
<evidence type="ECO:0000313" key="3">
    <source>
        <dbReference type="Proteomes" id="UP000281094"/>
    </source>
</evidence>
<dbReference type="EMBL" id="RCWN01000001">
    <property type="protein sequence ID" value="RLQ88251.1"/>
    <property type="molecule type" value="Genomic_DNA"/>
</dbReference>
<evidence type="ECO:0000313" key="2">
    <source>
        <dbReference type="EMBL" id="RLQ88251.1"/>
    </source>
</evidence>
<evidence type="ECO:0008006" key="4">
    <source>
        <dbReference type="Google" id="ProtNLM"/>
    </source>
</evidence>
<gene>
    <name evidence="2" type="ORF">D8780_08575</name>
</gene>
<name>A0A3L7JF92_9HYPH</name>
<keyword evidence="1" id="KW-0732">Signal</keyword>
<proteinExistence type="predicted"/>
<dbReference type="Proteomes" id="UP000281094">
    <property type="component" value="Unassembled WGS sequence"/>
</dbReference>
<dbReference type="AlphaFoldDB" id="A0A3L7JF92"/>
<organism evidence="2 3">
    <name type="scientific">Notoacmeibacter ruber</name>
    <dbReference type="NCBI Taxonomy" id="2670375"/>
    <lineage>
        <taxon>Bacteria</taxon>
        <taxon>Pseudomonadati</taxon>
        <taxon>Pseudomonadota</taxon>
        <taxon>Alphaproteobacteria</taxon>
        <taxon>Hyphomicrobiales</taxon>
        <taxon>Notoacmeibacteraceae</taxon>
        <taxon>Notoacmeibacter</taxon>
    </lineage>
</organism>
<protein>
    <recommendedName>
        <fullName evidence="4">Tat pathway signal sequence domain protein</fullName>
    </recommendedName>
</protein>